<dbReference type="PANTHER" id="PTHR43046:SF14">
    <property type="entry name" value="MUTT_NUDIX FAMILY PROTEIN"/>
    <property type="match status" value="1"/>
</dbReference>
<keyword evidence="2" id="KW-0378">Hydrolase</keyword>
<organism evidence="5 6">
    <name type="scientific">Cohnella herbarum</name>
    <dbReference type="NCBI Taxonomy" id="2728023"/>
    <lineage>
        <taxon>Bacteria</taxon>
        <taxon>Bacillati</taxon>
        <taxon>Bacillota</taxon>
        <taxon>Bacilli</taxon>
        <taxon>Bacillales</taxon>
        <taxon>Paenibacillaceae</taxon>
        <taxon>Cohnella</taxon>
    </lineage>
</organism>
<evidence type="ECO:0000313" key="6">
    <source>
        <dbReference type="Proteomes" id="UP000502248"/>
    </source>
</evidence>
<dbReference type="Proteomes" id="UP000502248">
    <property type="component" value="Chromosome"/>
</dbReference>
<dbReference type="KEGG" id="cheb:HH215_08870"/>
<dbReference type="PROSITE" id="PS00893">
    <property type="entry name" value="NUDIX_BOX"/>
    <property type="match status" value="1"/>
</dbReference>
<dbReference type="RefSeq" id="WP_169279568.1">
    <property type="nucleotide sequence ID" value="NZ_CP051680.1"/>
</dbReference>
<dbReference type="Gene3D" id="3.90.79.10">
    <property type="entry name" value="Nucleoside Triphosphate Pyrophosphohydrolase"/>
    <property type="match status" value="1"/>
</dbReference>
<feature type="domain" description="Nudix hydrolase" evidence="3">
    <location>
        <begin position="5"/>
        <end position="143"/>
    </location>
</feature>
<evidence type="ECO:0000259" key="3">
    <source>
        <dbReference type="PROSITE" id="PS51462"/>
    </source>
</evidence>
<dbReference type="Pfam" id="PF00293">
    <property type="entry name" value="NUDIX"/>
    <property type="match status" value="1"/>
</dbReference>
<dbReference type="EMBL" id="CP051681">
    <property type="protein sequence ID" value="QJD88502.1"/>
    <property type="molecule type" value="Genomic_DNA"/>
</dbReference>
<dbReference type="SUPFAM" id="SSF55811">
    <property type="entry name" value="Nudix"/>
    <property type="match status" value="1"/>
</dbReference>
<evidence type="ECO:0000256" key="2">
    <source>
        <dbReference type="ARBA" id="ARBA00022801"/>
    </source>
</evidence>
<dbReference type="PROSITE" id="PS51462">
    <property type="entry name" value="NUDIX"/>
    <property type="match status" value="1"/>
</dbReference>
<protein>
    <submittedName>
        <fullName evidence="5">NUDIX domain-containing protein</fullName>
    </submittedName>
</protein>
<dbReference type="PANTHER" id="PTHR43046">
    <property type="entry name" value="GDP-MANNOSE MANNOSYL HYDROLASE"/>
    <property type="match status" value="1"/>
</dbReference>
<accession>A0A7Z2VT03</accession>
<reference evidence="5 6" key="1">
    <citation type="submission" date="2020-04" db="EMBL/GenBank/DDBJ databases">
        <title>Genome sequencing of novel species.</title>
        <authorList>
            <person name="Heo J."/>
            <person name="Kim S.-J."/>
            <person name="Kim J.-S."/>
            <person name="Hong S.-B."/>
            <person name="Kwon S.-W."/>
        </authorList>
    </citation>
    <scope>NUCLEOTIDE SEQUENCE [LARGE SCALE GENOMIC DNA]</scope>
    <source>
        <strain evidence="5 6">MFER-1</strain>
        <plasmid evidence="5 6">unnamed1</plasmid>
    </source>
</reference>
<dbReference type="InterPro" id="IPR020084">
    <property type="entry name" value="NUDIX_hydrolase_CS"/>
</dbReference>
<gene>
    <name evidence="4" type="ORF">HH215_08870</name>
    <name evidence="5" type="ORF">HH215_35190</name>
</gene>
<evidence type="ECO:0000313" key="4">
    <source>
        <dbReference type="EMBL" id="QJD83271.1"/>
    </source>
</evidence>
<dbReference type="InterPro" id="IPR015797">
    <property type="entry name" value="NUDIX_hydrolase-like_dom_sf"/>
</dbReference>
<evidence type="ECO:0000256" key="1">
    <source>
        <dbReference type="ARBA" id="ARBA00001946"/>
    </source>
</evidence>
<comment type="cofactor">
    <cofactor evidence="1">
        <name>Mg(2+)</name>
        <dbReference type="ChEBI" id="CHEBI:18420"/>
    </cofactor>
</comment>
<dbReference type="InterPro" id="IPR000086">
    <property type="entry name" value="NUDIX_hydrolase_dom"/>
</dbReference>
<dbReference type="GO" id="GO:0016787">
    <property type="term" value="F:hydrolase activity"/>
    <property type="evidence" value="ECO:0007669"/>
    <property type="project" value="UniProtKB-KW"/>
</dbReference>
<geneLocation type="plasmid" evidence="5 6">
    <name>unnamed1</name>
</geneLocation>
<keyword evidence="6" id="KW-1185">Reference proteome</keyword>
<sequence length="167" mass="19249">MFALNIRTAARAVIIKDEELLVLRRTGVQGAFYVLPGGGQNHGESIIETLKREVKEEVDLEVIWNELIFINEFIARRDSKFFELEPQIHQIDFTFHCTVNHDRIALVGQTPDLHQVGIAWIPINEIIDYVVHPKDDLNFIMGAPTRDALTEWIMNRSIYKTPRLIEG</sequence>
<dbReference type="Proteomes" id="UP000502248">
    <property type="component" value="Plasmid unnamed1"/>
</dbReference>
<keyword evidence="5" id="KW-0614">Plasmid</keyword>
<proteinExistence type="predicted"/>
<dbReference type="EMBL" id="CP051680">
    <property type="protein sequence ID" value="QJD83271.1"/>
    <property type="molecule type" value="Genomic_DNA"/>
</dbReference>
<name>A0A7Z2VT03_9BACL</name>
<dbReference type="AlphaFoldDB" id="A0A7Z2VT03"/>
<dbReference type="KEGG" id="cheb:HH215_35190"/>
<evidence type="ECO:0000313" key="5">
    <source>
        <dbReference type="EMBL" id="QJD88502.1"/>
    </source>
</evidence>